<dbReference type="Proteomes" id="UP000334340">
    <property type="component" value="Unassembled WGS sequence"/>
</dbReference>
<dbReference type="Pfam" id="PF03653">
    <property type="entry name" value="UPF0093"/>
    <property type="match status" value="1"/>
</dbReference>
<accession>A0A564ZK89</accession>
<feature type="transmembrane region" description="Helical" evidence="1">
    <location>
        <begin position="83"/>
        <end position="101"/>
    </location>
</feature>
<name>A0A564ZK89_9BACT</name>
<protein>
    <submittedName>
        <fullName evidence="2">Membrane protein</fullName>
    </submittedName>
</protein>
<keyword evidence="1" id="KW-1133">Transmembrane helix</keyword>
<organism evidence="2 3">
    <name type="scientific">Candidatus Methylomirabilis lanthanidiphila</name>
    <dbReference type="NCBI Taxonomy" id="2211376"/>
    <lineage>
        <taxon>Bacteria</taxon>
        <taxon>Candidatus Methylomirabilota</taxon>
        <taxon>Candidatus Methylomirabilia</taxon>
        <taxon>Candidatus Methylomirabilales</taxon>
        <taxon>Candidatus Methylomirabilaceae</taxon>
        <taxon>Candidatus Methylomirabilis</taxon>
    </lineage>
</organism>
<reference evidence="2 3" key="1">
    <citation type="submission" date="2019-07" db="EMBL/GenBank/DDBJ databases">
        <authorList>
            <person name="Cremers G."/>
        </authorList>
    </citation>
    <scope>NUCLEOTIDE SEQUENCE [LARGE SCALE GENOMIC DNA]</scope>
</reference>
<dbReference type="UniPathway" id="UPA00251">
    <property type="reaction ID" value="UER00324"/>
</dbReference>
<sequence length="138" mass="15165">MLEYYLAVTAHLTGVIFWLGGVGTRLVLLNSMKSGVNDGWRSQLYQAQRKIHLMLETPAFVVALLAGWFLAHAAKVKFSHSWFRAKIVLILGLIVIGLLVSRQFKALNASGRAGQAVPLLAALVVFTLLTLFAVLTKF</sequence>
<dbReference type="EMBL" id="CABIKM010000032">
    <property type="protein sequence ID" value="VUZ85714.1"/>
    <property type="molecule type" value="Genomic_DNA"/>
</dbReference>
<feature type="transmembrane region" description="Helical" evidence="1">
    <location>
        <begin position="113"/>
        <end position="135"/>
    </location>
</feature>
<feature type="transmembrane region" description="Helical" evidence="1">
    <location>
        <begin position="51"/>
        <end position="71"/>
    </location>
</feature>
<gene>
    <name evidence="2" type="ORF">MELA_02099</name>
</gene>
<proteinExistence type="predicted"/>
<keyword evidence="1" id="KW-0812">Transmembrane</keyword>
<dbReference type="AlphaFoldDB" id="A0A564ZK89"/>
<keyword evidence="3" id="KW-1185">Reference proteome</keyword>
<keyword evidence="1" id="KW-0472">Membrane</keyword>
<evidence type="ECO:0000256" key="1">
    <source>
        <dbReference type="SAM" id="Phobius"/>
    </source>
</evidence>
<dbReference type="GO" id="GO:0006782">
    <property type="term" value="P:protoporphyrinogen IX biosynthetic process"/>
    <property type="evidence" value="ECO:0007669"/>
    <property type="project" value="UniProtKB-UniPathway"/>
</dbReference>
<feature type="transmembrane region" description="Helical" evidence="1">
    <location>
        <begin position="6"/>
        <end position="30"/>
    </location>
</feature>
<evidence type="ECO:0000313" key="2">
    <source>
        <dbReference type="EMBL" id="VUZ85714.1"/>
    </source>
</evidence>
<dbReference type="InterPro" id="IPR005265">
    <property type="entry name" value="HemJ-like"/>
</dbReference>
<evidence type="ECO:0000313" key="3">
    <source>
        <dbReference type="Proteomes" id="UP000334340"/>
    </source>
</evidence>